<proteinExistence type="predicted"/>
<organism evidence="1 2">
    <name type="scientific">Tepidimonas fonticaldi</name>
    <dbReference type="NCBI Taxonomy" id="1101373"/>
    <lineage>
        <taxon>Bacteria</taxon>
        <taxon>Pseudomonadati</taxon>
        <taxon>Pseudomonadota</taxon>
        <taxon>Betaproteobacteria</taxon>
        <taxon>Burkholderiales</taxon>
        <taxon>Tepidimonas</taxon>
    </lineage>
</organism>
<evidence type="ECO:0000313" key="1">
    <source>
        <dbReference type="EMBL" id="OBS31388.1"/>
    </source>
</evidence>
<gene>
    <name evidence="1" type="ORF">A9O67_01805</name>
</gene>
<evidence type="ECO:0000313" key="2">
    <source>
        <dbReference type="Proteomes" id="UP000091969"/>
    </source>
</evidence>
<dbReference type="InterPro" id="IPR021233">
    <property type="entry name" value="DUF2783"/>
</dbReference>
<protein>
    <recommendedName>
        <fullName evidence="3">DUF2783 domain-containing protein</fullName>
    </recommendedName>
</protein>
<dbReference type="AlphaFoldDB" id="A0A1A6DX11"/>
<sequence length="68" mass="7459">MSLNRQPNIAEPDAFYEELIHAQRDLQDEQAEMFLAKLVLILANHVGDRAVLSEAIALARANTLATAG</sequence>
<keyword evidence="2" id="KW-1185">Reference proteome</keyword>
<dbReference type="Pfam" id="PF10932">
    <property type="entry name" value="DUF2783"/>
    <property type="match status" value="1"/>
</dbReference>
<dbReference type="STRING" id="1101373.A9O67_01805"/>
<name>A0A1A6DX11_9BURK</name>
<dbReference type="Proteomes" id="UP000091969">
    <property type="component" value="Unassembled WGS sequence"/>
</dbReference>
<comment type="caution">
    <text evidence="1">The sequence shown here is derived from an EMBL/GenBank/DDBJ whole genome shotgun (WGS) entry which is preliminary data.</text>
</comment>
<dbReference type="EMBL" id="LZDH01000034">
    <property type="protein sequence ID" value="OBS31388.1"/>
    <property type="molecule type" value="Genomic_DNA"/>
</dbReference>
<accession>A0A1A6DX11</accession>
<dbReference type="RefSeq" id="WP_068607522.1">
    <property type="nucleotide sequence ID" value="NZ_LZDH01000034.1"/>
</dbReference>
<dbReference type="OrthoDB" id="6460891at2"/>
<reference evidence="1 2" key="1">
    <citation type="submission" date="2016-06" db="EMBL/GenBank/DDBJ databases">
        <title>Genome sequence of Tepidimonas fonticaldi PL17.</title>
        <authorList>
            <person name="Pinnaka A.K."/>
        </authorList>
    </citation>
    <scope>NUCLEOTIDE SEQUENCE [LARGE SCALE GENOMIC DNA]</scope>
    <source>
        <strain evidence="1 2">PL17</strain>
    </source>
</reference>
<evidence type="ECO:0008006" key="3">
    <source>
        <dbReference type="Google" id="ProtNLM"/>
    </source>
</evidence>